<dbReference type="EMBL" id="UINC01048014">
    <property type="protein sequence ID" value="SVB58014.1"/>
    <property type="molecule type" value="Genomic_DNA"/>
</dbReference>
<dbReference type="InterPro" id="IPR020287">
    <property type="entry name" value="Tail_sheath_C"/>
</dbReference>
<evidence type="ECO:0000256" key="1">
    <source>
        <dbReference type="ARBA" id="ARBA00008005"/>
    </source>
</evidence>
<gene>
    <name evidence="3" type="ORF">METZ01_LOCUS210868</name>
</gene>
<name>A0A382F6Q0_9ZZZZ</name>
<reference evidence="3" key="1">
    <citation type="submission" date="2018-05" db="EMBL/GenBank/DDBJ databases">
        <authorList>
            <person name="Lanie J.A."/>
            <person name="Ng W.-L."/>
            <person name="Kazmierczak K.M."/>
            <person name="Andrzejewski T.M."/>
            <person name="Davidsen T.M."/>
            <person name="Wayne K.J."/>
            <person name="Tettelin H."/>
            <person name="Glass J.I."/>
            <person name="Rusch D."/>
            <person name="Podicherti R."/>
            <person name="Tsui H.-C.T."/>
            <person name="Winkler M.E."/>
        </authorList>
    </citation>
    <scope>NUCLEOTIDE SEQUENCE</scope>
</reference>
<sequence length="114" mass="13046">TKPSAFDRINVRRLFLVLEKAISIASKFQLFEFNDEFTRAQFRNMVEPFLRDVQGRRGIFDFKVVCDATNNTGEVIDRNEFIGDIYVKPARSINFITLNFIATRTGVAFSEVGG</sequence>
<organism evidence="3">
    <name type="scientific">marine metagenome</name>
    <dbReference type="NCBI Taxonomy" id="408172"/>
    <lineage>
        <taxon>unclassified sequences</taxon>
        <taxon>metagenomes</taxon>
        <taxon>ecological metagenomes</taxon>
    </lineage>
</organism>
<evidence type="ECO:0000313" key="3">
    <source>
        <dbReference type="EMBL" id="SVB58014.1"/>
    </source>
</evidence>
<feature type="domain" description="Tail sheath protein C-terminal" evidence="2">
    <location>
        <begin position="1"/>
        <end position="101"/>
    </location>
</feature>
<comment type="similarity">
    <text evidence="1">Belongs to the myoviridae tail sheath protein family.</text>
</comment>
<dbReference type="AlphaFoldDB" id="A0A382F6Q0"/>
<accession>A0A382F6Q0</accession>
<dbReference type="Pfam" id="PF17482">
    <property type="entry name" value="Phage_sheath_1C"/>
    <property type="match status" value="1"/>
</dbReference>
<evidence type="ECO:0000259" key="2">
    <source>
        <dbReference type="Pfam" id="PF17482"/>
    </source>
</evidence>
<protein>
    <recommendedName>
        <fullName evidence="2">Tail sheath protein C-terminal domain-containing protein</fullName>
    </recommendedName>
</protein>
<feature type="non-terminal residue" evidence="3">
    <location>
        <position position="1"/>
    </location>
</feature>
<proteinExistence type="inferred from homology"/>